<dbReference type="EMBL" id="ACZI02000002">
    <property type="protein sequence ID" value="EFV13381.1"/>
    <property type="molecule type" value="Genomic_DNA"/>
</dbReference>
<feature type="region of interest" description="Disordered" evidence="1">
    <location>
        <begin position="1"/>
        <end position="51"/>
    </location>
</feature>
<dbReference type="Proteomes" id="UP000004816">
    <property type="component" value="Unassembled WGS sequence"/>
</dbReference>
<protein>
    <submittedName>
        <fullName evidence="2">Uncharacterized protein</fullName>
    </submittedName>
</protein>
<name>E5XQK7_SEGRC</name>
<dbReference type="AlphaFoldDB" id="E5XQK7"/>
<dbReference type="HOGENOM" id="CLU_1593401_0_0_11"/>
<dbReference type="RefSeq" id="WP_007469535.1">
    <property type="nucleotide sequence ID" value="NZ_KI391953.1"/>
</dbReference>
<dbReference type="STRING" id="679197.HMPREF9336_01770"/>
<accession>E5XQK7</accession>
<organism evidence="2 3">
    <name type="scientific">Segniliparus rugosus (strain ATCC BAA-974 / DSM 45345 / CCUG 50838 / CIP 108380 / JCM 13579 / CDC 945)</name>
    <dbReference type="NCBI Taxonomy" id="679197"/>
    <lineage>
        <taxon>Bacteria</taxon>
        <taxon>Bacillati</taxon>
        <taxon>Actinomycetota</taxon>
        <taxon>Actinomycetes</taxon>
        <taxon>Mycobacteriales</taxon>
        <taxon>Segniliparaceae</taxon>
        <taxon>Segniliparus</taxon>
    </lineage>
</organism>
<evidence type="ECO:0000256" key="1">
    <source>
        <dbReference type="SAM" id="MobiDB-lite"/>
    </source>
</evidence>
<reference evidence="2 3" key="1">
    <citation type="journal article" date="2011" name="Stand. Genomic Sci.">
        <title>High quality draft genome sequence of Segniliparus rugosus CDC 945(T)= (ATCC BAA-974(T)).</title>
        <authorList>
            <person name="Earl A.M."/>
            <person name="Desjardins C.A."/>
            <person name="Fitzgerald M.G."/>
            <person name="Arachchi H.M."/>
            <person name="Zeng Q."/>
            <person name="Mehta T."/>
            <person name="Griggs A."/>
            <person name="Birren B.W."/>
            <person name="Toney N.C."/>
            <person name="Carr J."/>
            <person name="Posey J."/>
            <person name="Butler W.R."/>
        </authorList>
    </citation>
    <scope>NUCLEOTIDE SEQUENCE [LARGE SCALE GENOMIC DNA]</scope>
    <source>
        <strain evidence="3">ATCC BAA-974 / DSM 45345 / CCUG 50838 / CIP 108380 / JCM 13579 / CDC 945</strain>
    </source>
</reference>
<keyword evidence="3" id="KW-1185">Reference proteome</keyword>
<sequence>MAEGDGELEPPSCSLRGREGRGSDSPRLADGPALSEDLDGSDALSDSEGVSDVDGFGGVVEGFGAAGGAVQRCRAVGTGAGTVQLPSVPNTAFVGGAHGWGDGSGCGAPGSGFLIAERMKNRAIKTAVEVRMRPPRIFSGTNGFPWLRPMSSLKLGSFHHEASLRSF</sequence>
<gene>
    <name evidence="2" type="ORF">HMPREF9336_01770</name>
</gene>
<comment type="caution">
    <text evidence="2">The sequence shown here is derived from an EMBL/GenBank/DDBJ whole genome shotgun (WGS) entry which is preliminary data.</text>
</comment>
<proteinExistence type="predicted"/>
<evidence type="ECO:0000313" key="3">
    <source>
        <dbReference type="Proteomes" id="UP000004816"/>
    </source>
</evidence>
<evidence type="ECO:0000313" key="2">
    <source>
        <dbReference type="EMBL" id="EFV13381.1"/>
    </source>
</evidence>